<evidence type="ECO:0008006" key="3">
    <source>
        <dbReference type="Google" id="ProtNLM"/>
    </source>
</evidence>
<protein>
    <recommendedName>
        <fullName evidence="3">Methyl-accepting chemotaxis protein</fullName>
    </recommendedName>
</protein>
<dbReference type="EMBL" id="JACSQB010000013">
    <property type="protein sequence ID" value="MBD8045758.1"/>
    <property type="molecule type" value="Genomic_DNA"/>
</dbReference>
<evidence type="ECO:0000313" key="2">
    <source>
        <dbReference type="Proteomes" id="UP000627166"/>
    </source>
</evidence>
<accession>A0ABR8YP14</accession>
<reference evidence="1 2" key="1">
    <citation type="submission" date="2020-08" db="EMBL/GenBank/DDBJ databases">
        <title>A Genomic Blueprint of the Chicken Gut Microbiome.</title>
        <authorList>
            <person name="Gilroy R."/>
            <person name="Ravi A."/>
            <person name="Getino M."/>
            <person name="Pursley I."/>
            <person name="Horton D.L."/>
            <person name="Alikhan N.-F."/>
            <person name="Baker D."/>
            <person name="Gharbi K."/>
            <person name="Hall N."/>
            <person name="Watson M."/>
            <person name="Adriaenssens E.M."/>
            <person name="Foster-Nyarko E."/>
            <person name="Jarju S."/>
            <person name="Secka A."/>
            <person name="Antonio M."/>
            <person name="Oren A."/>
            <person name="Chaudhuri R."/>
            <person name="La Ragione R.M."/>
            <person name="Hildebrand F."/>
            <person name="Pallen M.J."/>
        </authorList>
    </citation>
    <scope>NUCLEOTIDE SEQUENCE [LARGE SCALE GENOMIC DNA]</scope>
    <source>
        <strain evidence="1 2">N37</strain>
    </source>
</reference>
<keyword evidence="2" id="KW-1185">Reference proteome</keyword>
<comment type="caution">
    <text evidence="1">The sequence shown here is derived from an EMBL/GenBank/DDBJ whole genome shotgun (WGS) entry which is preliminary data.</text>
</comment>
<sequence>MKKKIKLKFKFKSIGTKLAFYFGILILLISITLGTVSIKLSRQSVADTLNLTLPEVALNASNSIDNYIKGITDTLESVAHWDELLDPSISIKEKVSFIEFYKRGVR</sequence>
<organism evidence="1 2">
    <name type="scientific">Clostridium faecium</name>
    <dbReference type="NCBI Taxonomy" id="2762223"/>
    <lineage>
        <taxon>Bacteria</taxon>
        <taxon>Bacillati</taxon>
        <taxon>Bacillota</taxon>
        <taxon>Clostridia</taxon>
        <taxon>Eubacteriales</taxon>
        <taxon>Clostridiaceae</taxon>
        <taxon>Clostridium</taxon>
    </lineage>
</organism>
<gene>
    <name evidence="1" type="ORF">H9637_01640</name>
</gene>
<name>A0ABR8YP14_9CLOT</name>
<proteinExistence type="predicted"/>
<dbReference type="RefSeq" id="WP_191738735.1">
    <property type="nucleotide sequence ID" value="NZ_JACSQB010000013.1"/>
</dbReference>
<evidence type="ECO:0000313" key="1">
    <source>
        <dbReference type="EMBL" id="MBD8045758.1"/>
    </source>
</evidence>
<dbReference type="Proteomes" id="UP000627166">
    <property type="component" value="Unassembled WGS sequence"/>
</dbReference>